<comment type="caution">
    <text evidence="1">The sequence shown here is derived from an EMBL/GenBank/DDBJ whole genome shotgun (WGS) entry which is preliminary data.</text>
</comment>
<keyword evidence="2" id="KW-1185">Reference proteome</keyword>
<accession>A0AAE1AST1</accession>
<reference evidence="1" key="1">
    <citation type="journal article" date="2023" name="G3 (Bethesda)">
        <title>A reference genome for the long-term kleptoplast-retaining sea slug Elysia crispata morphotype clarki.</title>
        <authorList>
            <person name="Eastman K.E."/>
            <person name="Pendleton A.L."/>
            <person name="Shaikh M.A."/>
            <person name="Suttiyut T."/>
            <person name="Ogas R."/>
            <person name="Tomko P."/>
            <person name="Gavelis G."/>
            <person name="Widhalm J.R."/>
            <person name="Wisecaver J.H."/>
        </authorList>
    </citation>
    <scope>NUCLEOTIDE SEQUENCE</scope>
    <source>
        <strain evidence="1">ECLA1</strain>
    </source>
</reference>
<evidence type="ECO:0000313" key="1">
    <source>
        <dbReference type="EMBL" id="KAK3793344.1"/>
    </source>
</evidence>
<name>A0AAE1AST1_9GAST</name>
<gene>
    <name evidence="1" type="ORF">RRG08_012106</name>
</gene>
<organism evidence="1 2">
    <name type="scientific">Elysia crispata</name>
    <name type="common">lettuce slug</name>
    <dbReference type="NCBI Taxonomy" id="231223"/>
    <lineage>
        <taxon>Eukaryota</taxon>
        <taxon>Metazoa</taxon>
        <taxon>Spiralia</taxon>
        <taxon>Lophotrochozoa</taxon>
        <taxon>Mollusca</taxon>
        <taxon>Gastropoda</taxon>
        <taxon>Heterobranchia</taxon>
        <taxon>Euthyneura</taxon>
        <taxon>Panpulmonata</taxon>
        <taxon>Sacoglossa</taxon>
        <taxon>Placobranchoidea</taxon>
        <taxon>Plakobranchidae</taxon>
        <taxon>Elysia</taxon>
    </lineage>
</organism>
<dbReference type="Proteomes" id="UP001283361">
    <property type="component" value="Unassembled WGS sequence"/>
</dbReference>
<protein>
    <submittedName>
        <fullName evidence="1">Uncharacterized protein</fullName>
    </submittedName>
</protein>
<dbReference type="EMBL" id="JAWDGP010001257">
    <property type="protein sequence ID" value="KAK3793344.1"/>
    <property type="molecule type" value="Genomic_DNA"/>
</dbReference>
<dbReference type="AlphaFoldDB" id="A0AAE1AST1"/>
<proteinExistence type="predicted"/>
<evidence type="ECO:0000313" key="2">
    <source>
        <dbReference type="Proteomes" id="UP001283361"/>
    </source>
</evidence>
<sequence length="100" mass="11780">MEGTHFPRAIVCLNVQRLKHEVHLSSHFPNIRSSTTNPLMERYMTPQIGEEALKTRSSRSLFMWRTVASSGYWCKGESRLTEYTSKMKLKYRQKRSTKHC</sequence>